<reference evidence="3 4" key="1">
    <citation type="journal article" date="2020" name="mSystems">
        <title>Defining Genomic and Predicted Metabolic Features of the Acetobacterium Genus.</title>
        <authorList>
            <person name="Ross D.E."/>
            <person name="Marshall C.W."/>
            <person name="Gulliver D."/>
            <person name="May H.D."/>
            <person name="Norman R.S."/>
        </authorList>
    </citation>
    <scope>NUCLEOTIDE SEQUENCE [LARGE SCALE GENOMIC DNA]</scope>
    <source>
        <strain evidence="3 4">DSM 4132</strain>
    </source>
</reference>
<evidence type="ECO:0000259" key="2">
    <source>
        <dbReference type="Pfam" id="PF08862"/>
    </source>
</evidence>
<comment type="caution">
    <text evidence="3">The sequence shown here is derived from an EMBL/GenBank/DDBJ whole genome shotgun (WGS) entry which is preliminary data.</text>
</comment>
<dbReference type="InterPro" id="IPR014961">
    <property type="entry name" value="DUF1829"/>
</dbReference>
<dbReference type="EMBL" id="WJBE01000026">
    <property type="protein sequence ID" value="MBC3901378.1"/>
    <property type="molecule type" value="Genomic_DNA"/>
</dbReference>
<protein>
    <submittedName>
        <fullName evidence="3">DUF1829 domain-containing protein</fullName>
    </submittedName>
</protein>
<name>A0ABR6Z1S7_9FIRM</name>
<dbReference type="RefSeq" id="WP_186895430.1">
    <property type="nucleotide sequence ID" value="NZ_WJBE01000026.1"/>
</dbReference>
<feature type="domain" description="DUF1828" evidence="1">
    <location>
        <begin position="31"/>
        <end position="119"/>
    </location>
</feature>
<proteinExistence type="predicted"/>
<evidence type="ECO:0000313" key="4">
    <source>
        <dbReference type="Proteomes" id="UP000622405"/>
    </source>
</evidence>
<dbReference type="Pfam" id="PF08861">
    <property type="entry name" value="DUF1828"/>
    <property type="match status" value="1"/>
</dbReference>
<dbReference type="InterPro" id="IPR014960">
    <property type="entry name" value="DUF1828"/>
</dbReference>
<dbReference type="Proteomes" id="UP000622405">
    <property type="component" value="Unassembled WGS sequence"/>
</dbReference>
<sequence length="253" mass="29402">MDIQKMLNEYFDWLKTETTTHQINEYYEITTPFLNHQNDNIQIYVKSNPDGTIELTDDGFTVNTLKAAGLNFTKNRKAHLDRILTKFGFSLKNSEIIGITEQKKFPEKKHMMLQAILAIDDMHNLAKGKVTSFFFDDLVEFFDEQDIYYAEDIQFVGKSGFTWTYDFLFQRTKKKPERLCRAINSPSKAAIEKVLFSWVDTNPVRRDDSKLIVIVNDTDKFSKNALTAFGNYNTDVILWSERNSQKSIDLLSA</sequence>
<feature type="domain" description="DUF1829" evidence="2">
    <location>
        <begin position="157"/>
        <end position="242"/>
    </location>
</feature>
<accession>A0ABR6Z1S7</accession>
<gene>
    <name evidence="3" type="ORF">GH811_17400</name>
</gene>
<evidence type="ECO:0000259" key="1">
    <source>
        <dbReference type="Pfam" id="PF08861"/>
    </source>
</evidence>
<keyword evidence="4" id="KW-1185">Reference proteome</keyword>
<evidence type="ECO:0000313" key="3">
    <source>
        <dbReference type="EMBL" id="MBC3901378.1"/>
    </source>
</evidence>
<organism evidence="3 4">
    <name type="scientific">Acetobacterium malicum</name>
    <dbReference type="NCBI Taxonomy" id="52692"/>
    <lineage>
        <taxon>Bacteria</taxon>
        <taxon>Bacillati</taxon>
        <taxon>Bacillota</taxon>
        <taxon>Clostridia</taxon>
        <taxon>Eubacteriales</taxon>
        <taxon>Eubacteriaceae</taxon>
        <taxon>Acetobacterium</taxon>
    </lineage>
</organism>
<dbReference type="Pfam" id="PF08862">
    <property type="entry name" value="DUF1829"/>
    <property type="match status" value="1"/>
</dbReference>